<gene>
    <name evidence="3" type="ORF">F0460_03855</name>
</gene>
<dbReference type="GO" id="GO:0016787">
    <property type="term" value="F:hydrolase activity"/>
    <property type="evidence" value="ECO:0007669"/>
    <property type="project" value="UniProtKB-KW"/>
</dbReference>
<dbReference type="RefSeq" id="WP_150010427.1">
    <property type="nucleotide sequence ID" value="NZ_VWSG01000002.1"/>
</dbReference>
<sequence length="135" mass="15539">MLFIHGGAFGYGPVKHHWDTMEKLSRLTRYTVWMCNYPKAPENKIPEISRNIDEVYREALQHFDSENIICIGDSVGGALPITLTQRLIENKIRLPDKLFLISPIIDPSFKNPKIDLIDKTDIVCFCSLNVKENTY</sequence>
<dbReference type="InterPro" id="IPR029058">
    <property type="entry name" value="AB_hydrolase_fold"/>
</dbReference>
<evidence type="ECO:0000259" key="2">
    <source>
        <dbReference type="Pfam" id="PF07859"/>
    </source>
</evidence>
<dbReference type="SUPFAM" id="SSF53474">
    <property type="entry name" value="alpha/beta-Hydrolases"/>
    <property type="match status" value="1"/>
</dbReference>
<proteinExistence type="predicted"/>
<evidence type="ECO:0000313" key="4">
    <source>
        <dbReference type="Proteomes" id="UP000325141"/>
    </source>
</evidence>
<protein>
    <submittedName>
        <fullName evidence="3">Alpha/beta hydrolase</fullName>
    </submittedName>
</protein>
<dbReference type="EMBL" id="VWSG01000002">
    <property type="protein sequence ID" value="KAA5537805.1"/>
    <property type="molecule type" value="Genomic_DNA"/>
</dbReference>
<dbReference type="Proteomes" id="UP000325141">
    <property type="component" value="Unassembled WGS sequence"/>
</dbReference>
<dbReference type="AlphaFoldDB" id="A0A5M6CY26"/>
<reference evidence="3 4" key="1">
    <citation type="submission" date="2019-09" db="EMBL/GenBank/DDBJ databases">
        <title>Genome sequence and assembly of Flavobacterium sp.</title>
        <authorList>
            <person name="Chhetri G."/>
        </authorList>
    </citation>
    <scope>NUCLEOTIDE SEQUENCE [LARGE SCALE GENOMIC DNA]</scope>
    <source>
        <strain evidence="3 4">SNL9</strain>
    </source>
</reference>
<dbReference type="PANTHER" id="PTHR48081">
    <property type="entry name" value="AB HYDROLASE SUPERFAMILY PROTEIN C4A8.06C"/>
    <property type="match status" value="1"/>
</dbReference>
<comment type="caution">
    <text evidence="3">The sequence shown here is derived from an EMBL/GenBank/DDBJ whole genome shotgun (WGS) entry which is preliminary data.</text>
</comment>
<dbReference type="PANTHER" id="PTHR48081:SF8">
    <property type="entry name" value="ALPHA_BETA HYDROLASE FOLD-3 DOMAIN-CONTAINING PROTEIN-RELATED"/>
    <property type="match status" value="1"/>
</dbReference>
<keyword evidence="4" id="KW-1185">Reference proteome</keyword>
<dbReference type="InterPro" id="IPR013094">
    <property type="entry name" value="AB_hydrolase_3"/>
</dbReference>
<accession>A0A5M6CY26</accession>
<dbReference type="InterPro" id="IPR050300">
    <property type="entry name" value="GDXG_lipolytic_enzyme"/>
</dbReference>
<keyword evidence="1 3" id="KW-0378">Hydrolase</keyword>
<feature type="domain" description="Alpha/beta hydrolase fold-3" evidence="2">
    <location>
        <begin position="1"/>
        <end position="114"/>
    </location>
</feature>
<organism evidence="3 4">
    <name type="scientific">Paenimyroides baculatum</name>
    <dbReference type="NCBI Taxonomy" id="2608000"/>
    <lineage>
        <taxon>Bacteria</taxon>
        <taxon>Pseudomonadati</taxon>
        <taxon>Bacteroidota</taxon>
        <taxon>Flavobacteriia</taxon>
        <taxon>Flavobacteriales</taxon>
        <taxon>Flavobacteriaceae</taxon>
        <taxon>Paenimyroides</taxon>
    </lineage>
</organism>
<evidence type="ECO:0000313" key="3">
    <source>
        <dbReference type="EMBL" id="KAA5537805.1"/>
    </source>
</evidence>
<dbReference type="Gene3D" id="3.40.50.1820">
    <property type="entry name" value="alpha/beta hydrolase"/>
    <property type="match status" value="1"/>
</dbReference>
<dbReference type="Pfam" id="PF07859">
    <property type="entry name" value="Abhydrolase_3"/>
    <property type="match status" value="1"/>
</dbReference>
<name>A0A5M6CY26_9FLAO</name>
<evidence type="ECO:0000256" key="1">
    <source>
        <dbReference type="ARBA" id="ARBA00022801"/>
    </source>
</evidence>